<accession>S6AZJ9</accession>
<feature type="transmembrane region" description="Helical" evidence="1">
    <location>
        <begin position="221"/>
        <end position="241"/>
    </location>
</feature>
<dbReference type="Proteomes" id="UP000015559">
    <property type="component" value="Chromosome"/>
</dbReference>
<sequence>MPDAAGYVKIVIHVLFTPPKTMPEVSLISALLVGLLGGTHCVGMCGGIVGALSLQMPANVPQWRFHLAYNLGRIVSYGAAGVLVGAAGASSMMLSDMLPVKLALYLIANLLLVFLGLYLAGLSHAILQLERLGGVIWQRLQPYSKKLLPVRSVPQAFALGALWGCVPCGLVYSVLVAAMASGSAASGGMIMIAFGLGTLPNLLAMGYFARQLKGFMQHKGVRLAAGLLVAGFGVLGLYRLAML</sequence>
<dbReference type="Pfam" id="PF13386">
    <property type="entry name" value="DsbD_2"/>
    <property type="match status" value="1"/>
</dbReference>
<dbReference type="eggNOG" id="COG2836">
    <property type="taxonomic scope" value="Bacteria"/>
</dbReference>
<dbReference type="PANTHER" id="PTHR42208">
    <property type="entry name" value="HEAVY METAL TRANSPORTER-RELATED"/>
    <property type="match status" value="1"/>
</dbReference>
<gene>
    <name evidence="3" type="ORF">SCD_n00088</name>
</gene>
<feature type="transmembrane region" description="Helical" evidence="1">
    <location>
        <begin position="100"/>
        <end position="121"/>
    </location>
</feature>
<keyword evidence="1" id="KW-0812">Transmembrane</keyword>
<keyword evidence="1" id="KW-0472">Membrane</keyword>
<feature type="domain" description="Urease accessory protein UreH-like transmembrane" evidence="2">
    <location>
        <begin position="30"/>
        <end position="234"/>
    </location>
</feature>
<dbReference type="AlphaFoldDB" id="S6AZJ9"/>
<dbReference type="KEGG" id="sdr:SCD_n00088"/>
<evidence type="ECO:0000313" key="4">
    <source>
        <dbReference type="Proteomes" id="UP000015559"/>
    </source>
</evidence>
<proteinExistence type="predicted"/>
<organism evidence="3 4">
    <name type="scientific">Sulfuricella denitrificans (strain DSM 22764 / NBRC 105220 / skB26)</name>
    <dbReference type="NCBI Taxonomy" id="1163617"/>
    <lineage>
        <taxon>Bacteria</taxon>
        <taxon>Pseudomonadati</taxon>
        <taxon>Pseudomonadota</taxon>
        <taxon>Betaproteobacteria</taxon>
        <taxon>Nitrosomonadales</taxon>
        <taxon>Sulfuricellaceae</taxon>
        <taxon>Sulfuricella</taxon>
    </lineage>
</organism>
<keyword evidence="4" id="KW-1185">Reference proteome</keyword>
<dbReference type="STRING" id="1163617.SCD_n00088"/>
<feature type="transmembrane region" description="Helical" evidence="1">
    <location>
        <begin position="156"/>
        <end position="180"/>
    </location>
</feature>
<name>S6AZJ9_SULDS</name>
<feature type="transmembrane region" description="Helical" evidence="1">
    <location>
        <begin position="186"/>
        <end position="209"/>
    </location>
</feature>
<protein>
    <recommendedName>
        <fullName evidence="2">Urease accessory protein UreH-like transmembrane domain-containing protein</fullName>
    </recommendedName>
</protein>
<evidence type="ECO:0000259" key="2">
    <source>
        <dbReference type="Pfam" id="PF13386"/>
    </source>
</evidence>
<feature type="transmembrane region" description="Helical" evidence="1">
    <location>
        <begin position="74"/>
        <end position="94"/>
    </location>
</feature>
<dbReference type="PANTHER" id="PTHR42208:SF1">
    <property type="entry name" value="HEAVY METAL TRANSPORTER"/>
    <property type="match status" value="1"/>
</dbReference>
<dbReference type="EMBL" id="AP013066">
    <property type="protein sequence ID" value="BAN33937.1"/>
    <property type="molecule type" value="Genomic_DNA"/>
</dbReference>
<dbReference type="InterPro" id="IPR039447">
    <property type="entry name" value="UreH-like_TM_dom"/>
</dbReference>
<evidence type="ECO:0000313" key="3">
    <source>
        <dbReference type="EMBL" id="BAN33937.1"/>
    </source>
</evidence>
<evidence type="ECO:0000256" key="1">
    <source>
        <dbReference type="SAM" id="Phobius"/>
    </source>
</evidence>
<keyword evidence="1" id="KW-1133">Transmembrane helix</keyword>
<reference evidence="3 4" key="1">
    <citation type="journal article" date="2012" name="Appl. Environ. Microbiol.">
        <title>Draft genome sequence of a psychrotolerant sulfur-oxidizing bacterium, Sulfuricella denitrificans skB26, and proteomic insights into cold adaptation.</title>
        <authorList>
            <person name="Watanabe T."/>
            <person name="Kojima H."/>
            <person name="Fukui M."/>
        </authorList>
    </citation>
    <scope>NUCLEOTIDE SEQUENCE [LARGE SCALE GENOMIC DNA]</scope>
    <source>
        <strain evidence="4">skB26</strain>
    </source>
</reference>
<dbReference type="HOGENOM" id="CLU_032635_0_0_4"/>
<feature type="transmembrane region" description="Helical" evidence="1">
    <location>
        <begin position="27"/>
        <end position="54"/>
    </location>
</feature>